<dbReference type="EMBL" id="JYDS01004364">
    <property type="protein sequence ID" value="KRY95246.1"/>
    <property type="molecule type" value="Genomic_DNA"/>
</dbReference>
<evidence type="ECO:0000313" key="1">
    <source>
        <dbReference type="EMBL" id="KRY95246.1"/>
    </source>
</evidence>
<sequence>MVDANEKRQSMVLRHLLSWWKGGVSGKGSLLAKPPGL</sequence>
<evidence type="ECO:0000313" key="2">
    <source>
        <dbReference type="Proteomes" id="UP000054805"/>
    </source>
</evidence>
<accession>A0A0V1GAD6</accession>
<proteinExistence type="predicted"/>
<gene>
    <name evidence="1" type="ORF">T4B_4970</name>
</gene>
<organism evidence="1 2">
    <name type="scientific">Trichinella pseudospiralis</name>
    <name type="common">Parasitic roundworm</name>
    <dbReference type="NCBI Taxonomy" id="6337"/>
    <lineage>
        <taxon>Eukaryota</taxon>
        <taxon>Metazoa</taxon>
        <taxon>Ecdysozoa</taxon>
        <taxon>Nematoda</taxon>
        <taxon>Enoplea</taxon>
        <taxon>Dorylaimia</taxon>
        <taxon>Trichinellida</taxon>
        <taxon>Trichinellidae</taxon>
        <taxon>Trichinella</taxon>
    </lineage>
</organism>
<keyword evidence="2" id="KW-1185">Reference proteome</keyword>
<name>A0A0V1GAD6_TRIPS</name>
<dbReference type="Proteomes" id="UP000054805">
    <property type="component" value="Unassembled WGS sequence"/>
</dbReference>
<protein>
    <submittedName>
        <fullName evidence="1">Uncharacterized protein</fullName>
    </submittedName>
</protein>
<dbReference type="AlphaFoldDB" id="A0A0V1GAD6"/>
<comment type="caution">
    <text evidence="1">The sequence shown here is derived from an EMBL/GenBank/DDBJ whole genome shotgun (WGS) entry which is preliminary data.</text>
</comment>
<reference evidence="1 2" key="1">
    <citation type="submission" date="2015-01" db="EMBL/GenBank/DDBJ databases">
        <title>Evolution of Trichinella species and genotypes.</title>
        <authorList>
            <person name="Korhonen P.K."/>
            <person name="Edoardo P."/>
            <person name="Giuseppe L.R."/>
            <person name="Gasser R.B."/>
        </authorList>
    </citation>
    <scope>NUCLEOTIDE SEQUENCE [LARGE SCALE GENOMIC DNA]</scope>
    <source>
        <strain evidence="1">ISS588</strain>
    </source>
</reference>